<dbReference type="KEGG" id="ehx:EMIHUDRAFT_203684"/>
<dbReference type="EnsemblProtists" id="EOD29167">
    <property type="protein sequence ID" value="EOD29167"/>
    <property type="gene ID" value="EMIHUDRAFT_203684"/>
</dbReference>
<keyword evidence="4" id="KW-1185">Reference proteome</keyword>
<organism evidence="3 4">
    <name type="scientific">Emiliania huxleyi (strain CCMP1516)</name>
    <dbReference type="NCBI Taxonomy" id="280463"/>
    <lineage>
        <taxon>Eukaryota</taxon>
        <taxon>Haptista</taxon>
        <taxon>Haptophyta</taxon>
        <taxon>Prymnesiophyceae</taxon>
        <taxon>Isochrysidales</taxon>
        <taxon>Noelaerhabdaceae</taxon>
        <taxon>Emiliania</taxon>
    </lineage>
</organism>
<dbReference type="Proteomes" id="UP000013827">
    <property type="component" value="Unassembled WGS sequence"/>
</dbReference>
<evidence type="ECO:0000313" key="3">
    <source>
        <dbReference type="EnsemblProtists" id="EOD29167"/>
    </source>
</evidence>
<sequence length="135" mass="15092">MFGSSVAAFLATFWLLASMLLDIGTTSNLFRATLTLFMLATSYFLSSYSHLSSYACKTRDDRCLSMQTELDATKEDAAEERVSMQAKLDTKNVAEERVSMQAKLDTKNVAEERVSMQAELDAAKKNAAEERRRTP</sequence>
<feature type="transmembrane region" description="Helical" evidence="2">
    <location>
        <begin position="32"/>
        <end position="51"/>
    </location>
</feature>
<reference evidence="4" key="1">
    <citation type="journal article" date="2013" name="Nature">
        <title>Pan genome of the phytoplankton Emiliania underpins its global distribution.</title>
        <authorList>
            <person name="Read B.A."/>
            <person name="Kegel J."/>
            <person name="Klute M.J."/>
            <person name="Kuo A."/>
            <person name="Lefebvre S.C."/>
            <person name="Maumus F."/>
            <person name="Mayer C."/>
            <person name="Miller J."/>
            <person name="Monier A."/>
            <person name="Salamov A."/>
            <person name="Young J."/>
            <person name="Aguilar M."/>
            <person name="Claverie J.M."/>
            <person name="Frickenhaus S."/>
            <person name="Gonzalez K."/>
            <person name="Herman E.K."/>
            <person name="Lin Y.C."/>
            <person name="Napier J."/>
            <person name="Ogata H."/>
            <person name="Sarno A.F."/>
            <person name="Shmutz J."/>
            <person name="Schroeder D."/>
            <person name="de Vargas C."/>
            <person name="Verret F."/>
            <person name="von Dassow P."/>
            <person name="Valentin K."/>
            <person name="Van de Peer Y."/>
            <person name="Wheeler G."/>
            <person name="Dacks J.B."/>
            <person name="Delwiche C.F."/>
            <person name="Dyhrman S.T."/>
            <person name="Glockner G."/>
            <person name="John U."/>
            <person name="Richards T."/>
            <person name="Worden A.Z."/>
            <person name="Zhang X."/>
            <person name="Grigoriev I.V."/>
            <person name="Allen A.E."/>
            <person name="Bidle K."/>
            <person name="Borodovsky M."/>
            <person name="Bowler C."/>
            <person name="Brownlee C."/>
            <person name="Cock J.M."/>
            <person name="Elias M."/>
            <person name="Gladyshev V.N."/>
            <person name="Groth M."/>
            <person name="Guda C."/>
            <person name="Hadaegh A."/>
            <person name="Iglesias-Rodriguez M.D."/>
            <person name="Jenkins J."/>
            <person name="Jones B.M."/>
            <person name="Lawson T."/>
            <person name="Leese F."/>
            <person name="Lindquist E."/>
            <person name="Lobanov A."/>
            <person name="Lomsadze A."/>
            <person name="Malik S.B."/>
            <person name="Marsh M.E."/>
            <person name="Mackinder L."/>
            <person name="Mock T."/>
            <person name="Mueller-Roeber B."/>
            <person name="Pagarete A."/>
            <person name="Parker M."/>
            <person name="Probert I."/>
            <person name="Quesneville H."/>
            <person name="Raines C."/>
            <person name="Rensing S.A."/>
            <person name="Riano-Pachon D.M."/>
            <person name="Richier S."/>
            <person name="Rokitta S."/>
            <person name="Shiraiwa Y."/>
            <person name="Soanes D.M."/>
            <person name="van der Giezen M."/>
            <person name="Wahlund T.M."/>
            <person name="Williams B."/>
            <person name="Wilson W."/>
            <person name="Wolfe G."/>
            <person name="Wurch L.L."/>
        </authorList>
    </citation>
    <scope>NUCLEOTIDE SEQUENCE</scope>
</reference>
<keyword evidence="2" id="KW-1133">Transmembrane helix</keyword>
<protein>
    <submittedName>
        <fullName evidence="3">Uncharacterized protein</fullName>
    </submittedName>
</protein>
<feature type="compositionally biased region" description="Basic and acidic residues" evidence="1">
    <location>
        <begin position="121"/>
        <end position="135"/>
    </location>
</feature>
<keyword evidence="2" id="KW-0812">Transmembrane</keyword>
<evidence type="ECO:0000313" key="4">
    <source>
        <dbReference type="Proteomes" id="UP000013827"/>
    </source>
</evidence>
<accession>A0A0D3K082</accession>
<feature type="region of interest" description="Disordered" evidence="1">
    <location>
        <begin position="115"/>
        <end position="135"/>
    </location>
</feature>
<evidence type="ECO:0000256" key="1">
    <source>
        <dbReference type="SAM" id="MobiDB-lite"/>
    </source>
</evidence>
<proteinExistence type="predicted"/>
<dbReference type="HOGENOM" id="CLU_2019577_0_0_1"/>
<dbReference type="RefSeq" id="XP_005781596.1">
    <property type="nucleotide sequence ID" value="XM_005781539.1"/>
</dbReference>
<dbReference type="GeneID" id="19046518"/>
<keyword evidence="2" id="KW-0472">Membrane</keyword>
<name>A0A0D3K082_EMIH1</name>
<dbReference type="PaxDb" id="2903-EOD29167"/>
<dbReference type="AlphaFoldDB" id="A0A0D3K082"/>
<evidence type="ECO:0000256" key="2">
    <source>
        <dbReference type="SAM" id="Phobius"/>
    </source>
</evidence>
<reference evidence="3" key="2">
    <citation type="submission" date="2024-10" db="UniProtKB">
        <authorList>
            <consortium name="EnsemblProtists"/>
        </authorList>
    </citation>
    <scope>IDENTIFICATION</scope>
</reference>